<reference evidence="4 5" key="1">
    <citation type="submission" date="2018-05" db="EMBL/GenBank/DDBJ databases">
        <title>Kangiella spongicola genome sequence.</title>
        <authorList>
            <person name="Maclea K.S."/>
            <person name="Goen A.E."/>
            <person name="Kelley C."/>
            <person name="Underriner A."/>
            <person name="Silverwood T."/>
            <person name="Trachtenberg A.M."/>
        </authorList>
    </citation>
    <scope>NUCLEOTIDE SEQUENCE [LARGE SCALE GENOMIC DNA]</scope>
    <source>
        <strain evidence="4 5">ATCC BAA-2076</strain>
    </source>
</reference>
<dbReference type="RefSeq" id="WP_110201797.1">
    <property type="nucleotide sequence ID" value="NZ_QICH01000003.1"/>
</dbReference>
<dbReference type="OrthoDB" id="6402251at2"/>
<dbReference type="Proteomes" id="UP000247689">
    <property type="component" value="Unassembled WGS sequence"/>
</dbReference>
<dbReference type="InterPro" id="IPR036034">
    <property type="entry name" value="PDZ_sf"/>
</dbReference>
<feature type="coiled-coil region" evidence="1">
    <location>
        <begin position="183"/>
        <end position="217"/>
    </location>
</feature>
<organism evidence="4 5">
    <name type="scientific">Kangiella spongicola</name>
    <dbReference type="NCBI Taxonomy" id="796379"/>
    <lineage>
        <taxon>Bacteria</taxon>
        <taxon>Pseudomonadati</taxon>
        <taxon>Pseudomonadota</taxon>
        <taxon>Gammaproteobacteria</taxon>
        <taxon>Kangiellales</taxon>
        <taxon>Kangiellaceae</taxon>
        <taxon>Kangiella</taxon>
    </lineage>
</organism>
<evidence type="ECO:0000313" key="5">
    <source>
        <dbReference type="Proteomes" id="UP000247689"/>
    </source>
</evidence>
<evidence type="ECO:0000256" key="1">
    <source>
        <dbReference type="SAM" id="Coils"/>
    </source>
</evidence>
<keyword evidence="1" id="KW-0175">Coiled coil</keyword>
<dbReference type="EMBL" id="QICH01000003">
    <property type="protein sequence ID" value="PXF62897.1"/>
    <property type="molecule type" value="Genomic_DNA"/>
</dbReference>
<proteinExistence type="predicted"/>
<feature type="domain" description="PDZ" evidence="3">
    <location>
        <begin position="210"/>
        <end position="286"/>
    </location>
</feature>
<feature type="chain" id="PRO_5016418114" description="PDZ domain-containing protein" evidence="2">
    <location>
        <begin position="22"/>
        <end position="433"/>
    </location>
</feature>
<accession>A0A318D7P5</accession>
<evidence type="ECO:0000256" key="2">
    <source>
        <dbReference type="SAM" id="SignalP"/>
    </source>
</evidence>
<keyword evidence="5" id="KW-1185">Reference proteome</keyword>
<feature type="signal peptide" evidence="2">
    <location>
        <begin position="1"/>
        <end position="21"/>
    </location>
</feature>
<dbReference type="Gene3D" id="2.30.42.10">
    <property type="match status" value="1"/>
</dbReference>
<dbReference type="AlphaFoldDB" id="A0A318D7P5"/>
<gene>
    <name evidence="4" type="ORF">DL796_11350</name>
</gene>
<keyword evidence="2" id="KW-0732">Signal</keyword>
<comment type="caution">
    <text evidence="4">The sequence shown here is derived from an EMBL/GenBank/DDBJ whole genome shotgun (WGS) entry which is preliminary data.</text>
</comment>
<dbReference type="InterPro" id="IPR001478">
    <property type="entry name" value="PDZ"/>
</dbReference>
<sequence>MKKSFLLIILIIFCIYNASQASELVNPKSQALLDDIRIDISDSMSRIMDFESSEWNVYLSKPEENNVSLGIIVEPSSKTVLSVSSQGMGASMGLKVGDILKRITINSVVHEKSYQRIEASSGDKVSAFVTRDGANIELNTVIPNNVTPHWQLFASPSNELVFDTENNQLKTQMFQSNDSVEILEKLQGRINLMLSDIQRLEAEADNVEFQVDLSQKTKSETRFGITIDKTTNQVIRVDEGGSADSLMLQPGDYIKSIRVNGERLKDISELTLADGDKLDVSVERDNQQLNLTTQVQSKLIPAWRFVVEKEAQYPDTACGVVTLLMTPKIAQDIYNVEAAQLDGDNVISSKVIFKLKAGAHSFKLYDKIPSDKVVSSFRQRRPYKVGKTFEVKIEPNKRYYLAAKFDRTKRWKTKDGEYWEPMLWKVEDYECSL</sequence>
<evidence type="ECO:0000259" key="3">
    <source>
        <dbReference type="PROSITE" id="PS50106"/>
    </source>
</evidence>
<name>A0A318D7P5_9GAMM</name>
<protein>
    <recommendedName>
        <fullName evidence="3">PDZ domain-containing protein</fullName>
    </recommendedName>
</protein>
<evidence type="ECO:0000313" key="4">
    <source>
        <dbReference type="EMBL" id="PXF62897.1"/>
    </source>
</evidence>
<dbReference type="PROSITE" id="PS50106">
    <property type="entry name" value="PDZ"/>
    <property type="match status" value="1"/>
</dbReference>
<dbReference type="SUPFAM" id="SSF50156">
    <property type="entry name" value="PDZ domain-like"/>
    <property type="match status" value="1"/>
</dbReference>